<name>A0AAN7Y8V2_ELEMC</name>
<organism evidence="2 3">
    <name type="scientific">Eleginops maclovinus</name>
    <name type="common">Patagonian blennie</name>
    <name type="synonym">Eleginus maclovinus</name>
    <dbReference type="NCBI Taxonomy" id="56733"/>
    <lineage>
        <taxon>Eukaryota</taxon>
        <taxon>Metazoa</taxon>
        <taxon>Chordata</taxon>
        <taxon>Craniata</taxon>
        <taxon>Vertebrata</taxon>
        <taxon>Euteleostomi</taxon>
        <taxon>Actinopterygii</taxon>
        <taxon>Neopterygii</taxon>
        <taxon>Teleostei</taxon>
        <taxon>Neoteleostei</taxon>
        <taxon>Acanthomorphata</taxon>
        <taxon>Eupercaria</taxon>
        <taxon>Perciformes</taxon>
        <taxon>Notothenioidei</taxon>
        <taxon>Eleginopidae</taxon>
        <taxon>Eleginops</taxon>
    </lineage>
</organism>
<feature type="region of interest" description="Disordered" evidence="1">
    <location>
        <begin position="34"/>
        <end position="82"/>
    </location>
</feature>
<protein>
    <submittedName>
        <fullName evidence="2">Uncharacterized protein</fullName>
    </submittedName>
</protein>
<sequence>MSKSLPPLAVKARIHPSVENRESALLLSRRKLRRLARPQGRSRAGERRREAAGCWEPGGGASSPAGAGQTDRQTDKPKGGGG</sequence>
<reference evidence="2 3" key="2">
    <citation type="journal article" date="2023" name="Mol. Biol. Evol.">
        <title>Genomics of Secondarily Temperate Adaptation in the Only Non-Antarctic Icefish.</title>
        <authorList>
            <person name="Rivera-Colon A.G."/>
            <person name="Rayamajhi N."/>
            <person name="Minhas B.F."/>
            <person name="Madrigal G."/>
            <person name="Bilyk K.T."/>
            <person name="Yoon V."/>
            <person name="Hune M."/>
            <person name="Gregory S."/>
            <person name="Cheng C.H.C."/>
            <person name="Catchen J.M."/>
        </authorList>
    </citation>
    <scope>NUCLEOTIDE SEQUENCE [LARGE SCALE GENOMIC DNA]</scope>
    <source>
        <strain evidence="2">JMC-PN-2008</strain>
    </source>
</reference>
<comment type="caution">
    <text evidence="2">The sequence shown here is derived from an EMBL/GenBank/DDBJ whole genome shotgun (WGS) entry which is preliminary data.</text>
</comment>
<dbReference type="AlphaFoldDB" id="A0AAN7Y8V2"/>
<dbReference type="EMBL" id="JAUZQC010000003">
    <property type="protein sequence ID" value="KAK5873879.1"/>
    <property type="molecule type" value="Genomic_DNA"/>
</dbReference>
<feature type="compositionally biased region" description="Basic and acidic residues" evidence="1">
    <location>
        <begin position="72"/>
        <end position="82"/>
    </location>
</feature>
<accession>A0AAN7Y8V2</accession>
<gene>
    <name evidence="2" type="ORF">PBY51_018881</name>
</gene>
<evidence type="ECO:0000256" key="1">
    <source>
        <dbReference type="SAM" id="MobiDB-lite"/>
    </source>
</evidence>
<proteinExistence type="predicted"/>
<dbReference type="Proteomes" id="UP001346869">
    <property type="component" value="Unassembled WGS sequence"/>
</dbReference>
<evidence type="ECO:0000313" key="2">
    <source>
        <dbReference type="EMBL" id="KAK5873879.1"/>
    </source>
</evidence>
<evidence type="ECO:0000313" key="3">
    <source>
        <dbReference type="Proteomes" id="UP001346869"/>
    </source>
</evidence>
<reference evidence="2 3" key="1">
    <citation type="journal article" date="2023" name="Genes (Basel)">
        <title>Chromosome-Level Genome Assembly and Circadian Gene Repertoire of the Patagonia Blennie Eleginops maclovinus-The Closest Ancestral Proxy of Antarctic Cryonotothenioids.</title>
        <authorList>
            <person name="Cheng C.C."/>
            <person name="Rivera-Colon A.G."/>
            <person name="Minhas B.F."/>
            <person name="Wilson L."/>
            <person name="Rayamajhi N."/>
            <person name="Vargas-Chacoff L."/>
            <person name="Catchen J.M."/>
        </authorList>
    </citation>
    <scope>NUCLEOTIDE SEQUENCE [LARGE SCALE GENOMIC DNA]</scope>
    <source>
        <strain evidence="2">JMC-PN-2008</strain>
    </source>
</reference>
<keyword evidence="3" id="KW-1185">Reference proteome</keyword>